<dbReference type="SUPFAM" id="SSF53474">
    <property type="entry name" value="alpha/beta-Hydrolases"/>
    <property type="match status" value="1"/>
</dbReference>
<dbReference type="RefSeq" id="WP_183412657.1">
    <property type="nucleotide sequence ID" value="NZ_JACHYB010000001.1"/>
</dbReference>
<accession>A0A7W5DPR2</accession>
<organism evidence="3 4">
    <name type="scientific">Microbacter margulisiae</name>
    <dbReference type="NCBI Taxonomy" id="1350067"/>
    <lineage>
        <taxon>Bacteria</taxon>
        <taxon>Pseudomonadati</taxon>
        <taxon>Bacteroidota</taxon>
        <taxon>Bacteroidia</taxon>
        <taxon>Bacteroidales</taxon>
        <taxon>Porphyromonadaceae</taxon>
        <taxon>Microbacter</taxon>
    </lineage>
</organism>
<feature type="signal peptide" evidence="2">
    <location>
        <begin position="1"/>
        <end position="20"/>
    </location>
</feature>
<protein>
    <recommendedName>
        <fullName evidence="5">Alpha/beta hydrolase</fullName>
    </recommendedName>
</protein>
<comment type="caution">
    <text evidence="3">The sequence shown here is derived from an EMBL/GenBank/DDBJ whole genome shotgun (WGS) entry which is preliminary data.</text>
</comment>
<dbReference type="AlphaFoldDB" id="A0A7W5DPR2"/>
<dbReference type="InterPro" id="IPR029058">
    <property type="entry name" value="AB_hydrolase_fold"/>
</dbReference>
<dbReference type="InterPro" id="IPR050300">
    <property type="entry name" value="GDXG_lipolytic_enzyme"/>
</dbReference>
<evidence type="ECO:0008006" key="5">
    <source>
        <dbReference type="Google" id="ProtNLM"/>
    </source>
</evidence>
<dbReference type="PANTHER" id="PTHR48081">
    <property type="entry name" value="AB HYDROLASE SUPERFAMILY PROTEIN C4A8.06C"/>
    <property type="match status" value="1"/>
</dbReference>
<sequence>MKQTYILLLFLLFISLSAFSQVTKSTFIYSVKGQDTLRLDRYELAQTDTVAAKPCIIFMFGGGFIGGKRDNPYYLPYFDQMAQRGYVMVSIDYRLGLKKTAEQIHKGEKIKKMAFPGLLASAIDTAVADLYNATDFILSNASDWHINPAMVIINGSSAGAISVLQAEYYLCSNNKLINRLPEGFGYAGVIAFAGAIFTTKGSLHWDKKPAPVQFFQGDADNHVPYNKVRLFNYGFYGSKNLAGQLKKMKSPYYFYDVENAAHEIAGTPMKSNLPEIEAFLRKEVEKKLPLEIHEHVRQTDKPQLKKKFGIGDYIKANFKQ</sequence>
<dbReference type="EMBL" id="JACHYB010000001">
    <property type="protein sequence ID" value="MBB3186820.1"/>
    <property type="molecule type" value="Genomic_DNA"/>
</dbReference>
<feature type="chain" id="PRO_5031198895" description="Alpha/beta hydrolase" evidence="2">
    <location>
        <begin position="21"/>
        <end position="320"/>
    </location>
</feature>
<dbReference type="GO" id="GO:0016787">
    <property type="term" value="F:hydrolase activity"/>
    <property type="evidence" value="ECO:0007669"/>
    <property type="project" value="UniProtKB-KW"/>
</dbReference>
<gene>
    <name evidence="3" type="ORF">FHX64_000983</name>
</gene>
<dbReference type="Gene3D" id="3.40.50.1820">
    <property type="entry name" value="alpha/beta hydrolase"/>
    <property type="match status" value="1"/>
</dbReference>
<name>A0A7W5DPR2_9PORP</name>
<evidence type="ECO:0000313" key="4">
    <source>
        <dbReference type="Proteomes" id="UP000544222"/>
    </source>
</evidence>
<dbReference type="Proteomes" id="UP000544222">
    <property type="component" value="Unassembled WGS sequence"/>
</dbReference>
<keyword evidence="4" id="KW-1185">Reference proteome</keyword>
<evidence type="ECO:0000256" key="1">
    <source>
        <dbReference type="ARBA" id="ARBA00022801"/>
    </source>
</evidence>
<evidence type="ECO:0000313" key="3">
    <source>
        <dbReference type="EMBL" id="MBB3186820.1"/>
    </source>
</evidence>
<reference evidence="3 4" key="1">
    <citation type="submission" date="2020-08" db="EMBL/GenBank/DDBJ databases">
        <title>Genomic Encyclopedia of Type Strains, Phase IV (KMG-IV): sequencing the most valuable type-strain genomes for metagenomic binning, comparative biology and taxonomic classification.</title>
        <authorList>
            <person name="Goeker M."/>
        </authorList>
    </citation>
    <scope>NUCLEOTIDE SEQUENCE [LARGE SCALE GENOMIC DNA]</scope>
    <source>
        <strain evidence="3 4">DSM 27471</strain>
    </source>
</reference>
<evidence type="ECO:0000256" key="2">
    <source>
        <dbReference type="SAM" id="SignalP"/>
    </source>
</evidence>
<keyword evidence="2" id="KW-0732">Signal</keyword>
<proteinExistence type="predicted"/>
<keyword evidence="1" id="KW-0378">Hydrolase</keyword>